<dbReference type="InterPro" id="IPR027417">
    <property type="entry name" value="P-loop_NTPase"/>
</dbReference>
<dbReference type="GO" id="GO:0046872">
    <property type="term" value="F:metal ion binding"/>
    <property type="evidence" value="ECO:0007669"/>
    <property type="project" value="UniProtKB-KW"/>
</dbReference>
<sequence>MNDINQLKKDQSEKHPAFGSYLECMTRTLFTGLAAFTLTFSGTFLAQSLAKKVVPYSRSGYVLVSTCLATAVSYQTTSQRTKACQAAWMAAEDKHTYLTQSSVGNSGRVCLQTLNLTLTKSPVRCFANGNPPREDDEGDAEAEYEDLVKRTFHLSDSGNQVLIVQPYVKWGSGKKRNTTPELQLAEAVALIETLPKWKVVDKLVLPLHNFHKKTFFGKGNLKMLRDKVRENERIVSVFVSVNELRGVQHRELEEQFGVPVFDRYMIVIQIFREHATTMEAKLQVARAEIPYLRSRIRDYHEGALERIGTSSSAVGGDGETFVDVRRKIVGLREKKLKQELEKIRSNRELLRSNRTRLQYATVAVVGYTNAGKTSLIKALTGKASLQPKDQLFATLDVTVHEGYLPSRLKVLYVDTVGFISDIPTELIEAFNATLEDALLADVIVHVCDMSHPDLSAQCETVTATLRRLDVSKNLLENVIVAGNKIDLPRQSGPNMNLPPDITGVSALHNTGLKALLSRIEKSVLAATGRVSMVIRVPAGGSEMAWLYKEVAVSEVVSDSEDSEYVLMRVVISEGQLGRFKRLFIDQ</sequence>
<dbReference type="Gene3D" id="3.40.50.300">
    <property type="entry name" value="P-loop containing nucleotide triphosphate hydrolases"/>
    <property type="match status" value="1"/>
</dbReference>
<dbReference type="InterPro" id="IPR025121">
    <property type="entry name" value="GTPase_HflX_N"/>
</dbReference>
<keyword evidence="4" id="KW-0342">GTP-binding</keyword>
<dbReference type="Gene3D" id="3.40.50.11060">
    <property type="entry name" value="GTPase HflX, N-terminal domain"/>
    <property type="match status" value="1"/>
</dbReference>
<evidence type="ECO:0000256" key="2">
    <source>
        <dbReference type="ARBA" id="ARBA00022741"/>
    </source>
</evidence>
<dbReference type="GO" id="GO:0043022">
    <property type="term" value="F:ribosome binding"/>
    <property type="evidence" value="ECO:0007669"/>
    <property type="project" value="TreeGrafter"/>
</dbReference>
<keyword evidence="3" id="KW-0460">Magnesium</keyword>
<dbReference type="AlphaFoldDB" id="A0A7R8VFI9"/>
<dbReference type="InterPro" id="IPR030394">
    <property type="entry name" value="G_HFLX_dom"/>
</dbReference>
<evidence type="ECO:0000256" key="1">
    <source>
        <dbReference type="ARBA" id="ARBA00022723"/>
    </source>
</evidence>
<dbReference type="GO" id="GO:0005525">
    <property type="term" value="F:GTP binding"/>
    <property type="evidence" value="ECO:0007669"/>
    <property type="project" value="UniProtKB-KW"/>
</dbReference>
<dbReference type="CDD" id="cd01878">
    <property type="entry name" value="HflX"/>
    <property type="match status" value="1"/>
</dbReference>
<dbReference type="Pfam" id="PF13167">
    <property type="entry name" value="GTP-bdg_N"/>
    <property type="match status" value="1"/>
</dbReference>
<dbReference type="InterPro" id="IPR016496">
    <property type="entry name" value="GTPase_HflX"/>
</dbReference>
<dbReference type="Gene3D" id="1.10.3350.20">
    <property type="entry name" value="Tmem141 protein family"/>
    <property type="match status" value="1"/>
</dbReference>
<dbReference type="InterPro" id="IPR038259">
    <property type="entry name" value="Tmem141_sf"/>
</dbReference>
<dbReference type="InterPro" id="IPR032305">
    <property type="entry name" value="GTP-bd_M"/>
</dbReference>
<dbReference type="NCBIfam" id="TIGR03156">
    <property type="entry name" value="GTP_HflX"/>
    <property type="match status" value="1"/>
</dbReference>
<reference evidence="6" key="1">
    <citation type="submission" date="2020-11" db="EMBL/GenBank/DDBJ databases">
        <authorList>
            <person name="Tran Van P."/>
        </authorList>
    </citation>
    <scope>NUCLEOTIDE SEQUENCE</scope>
</reference>
<evidence type="ECO:0000313" key="6">
    <source>
        <dbReference type="EMBL" id="CAD7197506.1"/>
    </source>
</evidence>
<dbReference type="FunFam" id="3.40.50.300:FF:000886">
    <property type="entry name" value="Putative GTP-binding protein 6"/>
    <property type="match status" value="1"/>
</dbReference>
<dbReference type="InterPro" id="IPR042108">
    <property type="entry name" value="GTPase_HflX_N_sf"/>
</dbReference>
<dbReference type="PROSITE" id="PS51705">
    <property type="entry name" value="G_HFLX"/>
    <property type="match status" value="1"/>
</dbReference>
<dbReference type="Pfam" id="PF01926">
    <property type="entry name" value="MMR_HSR1"/>
    <property type="match status" value="1"/>
</dbReference>
<keyword evidence="1" id="KW-0479">Metal-binding</keyword>
<evidence type="ECO:0000256" key="3">
    <source>
        <dbReference type="ARBA" id="ARBA00022842"/>
    </source>
</evidence>
<dbReference type="Pfam" id="PF16360">
    <property type="entry name" value="GTP-bdg_M"/>
    <property type="match status" value="1"/>
</dbReference>
<dbReference type="GO" id="GO:0005737">
    <property type="term" value="C:cytoplasm"/>
    <property type="evidence" value="ECO:0007669"/>
    <property type="project" value="TreeGrafter"/>
</dbReference>
<dbReference type="PANTHER" id="PTHR10229">
    <property type="entry name" value="GTP-BINDING PROTEIN HFLX"/>
    <property type="match status" value="1"/>
</dbReference>
<dbReference type="EMBL" id="OA565678">
    <property type="protein sequence ID" value="CAD7197506.1"/>
    <property type="molecule type" value="Genomic_DNA"/>
</dbReference>
<dbReference type="PANTHER" id="PTHR10229:SF0">
    <property type="entry name" value="GTP-BINDING PROTEIN 6-RELATED"/>
    <property type="match status" value="1"/>
</dbReference>
<gene>
    <name evidence="6" type="ORF">TDIB3V08_LOCUS3812</name>
</gene>
<protein>
    <recommendedName>
        <fullName evidence="5">Hflx-type G domain-containing protein</fullName>
    </recommendedName>
</protein>
<keyword evidence="2" id="KW-0547">Nucleotide-binding</keyword>
<dbReference type="Pfam" id="PF15110">
    <property type="entry name" value="TMEM141"/>
    <property type="match status" value="1"/>
</dbReference>
<dbReference type="InterPro" id="IPR026788">
    <property type="entry name" value="Tmem141"/>
</dbReference>
<proteinExistence type="predicted"/>
<accession>A0A7R8VFI9</accession>
<dbReference type="SUPFAM" id="SSF52540">
    <property type="entry name" value="P-loop containing nucleoside triphosphate hydrolases"/>
    <property type="match status" value="1"/>
</dbReference>
<feature type="domain" description="Hflx-type G" evidence="5">
    <location>
        <begin position="360"/>
        <end position="527"/>
    </location>
</feature>
<evidence type="ECO:0000259" key="5">
    <source>
        <dbReference type="PROSITE" id="PS51705"/>
    </source>
</evidence>
<evidence type="ECO:0000256" key="4">
    <source>
        <dbReference type="ARBA" id="ARBA00023134"/>
    </source>
</evidence>
<name>A0A7R8VFI9_TIMDO</name>
<organism evidence="6">
    <name type="scientific">Timema douglasi</name>
    <name type="common">Walking stick</name>
    <dbReference type="NCBI Taxonomy" id="61478"/>
    <lineage>
        <taxon>Eukaryota</taxon>
        <taxon>Metazoa</taxon>
        <taxon>Ecdysozoa</taxon>
        <taxon>Arthropoda</taxon>
        <taxon>Hexapoda</taxon>
        <taxon>Insecta</taxon>
        <taxon>Pterygota</taxon>
        <taxon>Neoptera</taxon>
        <taxon>Polyneoptera</taxon>
        <taxon>Phasmatodea</taxon>
        <taxon>Timematodea</taxon>
        <taxon>Timematoidea</taxon>
        <taxon>Timematidae</taxon>
        <taxon>Timema</taxon>
    </lineage>
</organism>
<dbReference type="InterPro" id="IPR006073">
    <property type="entry name" value="GTP-bd"/>
</dbReference>